<organism evidence="1 2">
    <name type="scientific">Ixodes persulcatus</name>
    <name type="common">Taiga tick</name>
    <dbReference type="NCBI Taxonomy" id="34615"/>
    <lineage>
        <taxon>Eukaryota</taxon>
        <taxon>Metazoa</taxon>
        <taxon>Ecdysozoa</taxon>
        <taxon>Arthropoda</taxon>
        <taxon>Chelicerata</taxon>
        <taxon>Arachnida</taxon>
        <taxon>Acari</taxon>
        <taxon>Parasitiformes</taxon>
        <taxon>Ixodida</taxon>
        <taxon>Ixodoidea</taxon>
        <taxon>Ixodidae</taxon>
        <taxon>Ixodinae</taxon>
        <taxon>Ixodes</taxon>
    </lineage>
</organism>
<evidence type="ECO:0000313" key="1">
    <source>
        <dbReference type="EMBL" id="KAG0411345.1"/>
    </source>
</evidence>
<proteinExistence type="predicted"/>
<accession>A0AC60NW24</accession>
<reference evidence="1 2" key="1">
    <citation type="journal article" date="2020" name="Cell">
        <title>Large-Scale Comparative Analyses of Tick Genomes Elucidate Their Genetic Diversity and Vector Capacities.</title>
        <authorList>
            <consortium name="Tick Genome and Microbiome Consortium (TIGMIC)"/>
            <person name="Jia N."/>
            <person name="Wang J."/>
            <person name="Shi W."/>
            <person name="Du L."/>
            <person name="Sun Y."/>
            <person name="Zhan W."/>
            <person name="Jiang J.F."/>
            <person name="Wang Q."/>
            <person name="Zhang B."/>
            <person name="Ji P."/>
            <person name="Bell-Sakyi L."/>
            <person name="Cui X.M."/>
            <person name="Yuan T.T."/>
            <person name="Jiang B.G."/>
            <person name="Yang W.F."/>
            <person name="Lam T.T."/>
            <person name="Chang Q.C."/>
            <person name="Ding S.J."/>
            <person name="Wang X.J."/>
            <person name="Zhu J.G."/>
            <person name="Ruan X.D."/>
            <person name="Zhao L."/>
            <person name="Wei J.T."/>
            <person name="Ye R.Z."/>
            <person name="Que T.C."/>
            <person name="Du C.H."/>
            <person name="Zhou Y.H."/>
            <person name="Cheng J.X."/>
            <person name="Dai P.F."/>
            <person name="Guo W.B."/>
            <person name="Han X.H."/>
            <person name="Huang E.J."/>
            <person name="Li L.F."/>
            <person name="Wei W."/>
            <person name="Gao Y.C."/>
            <person name="Liu J.Z."/>
            <person name="Shao H.Z."/>
            <person name="Wang X."/>
            <person name="Wang C.C."/>
            <person name="Yang T.C."/>
            <person name="Huo Q.B."/>
            <person name="Li W."/>
            <person name="Chen H.Y."/>
            <person name="Chen S.E."/>
            <person name="Zhou L.G."/>
            <person name="Ni X.B."/>
            <person name="Tian J.H."/>
            <person name="Sheng Y."/>
            <person name="Liu T."/>
            <person name="Pan Y.S."/>
            <person name="Xia L.Y."/>
            <person name="Li J."/>
            <person name="Zhao F."/>
            <person name="Cao W.C."/>
        </authorList>
    </citation>
    <scope>NUCLEOTIDE SEQUENCE [LARGE SCALE GENOMIC DNA]</scope>
    <source>
        <strain evidence="1">Iper-2018</strain>
    </source>
</reference>
<protein>
    <submittedName>
        <fullName evidence="1">Uncharacterized protein</fullName>
    </submittedName>
</protein>
<gene>
    <name evidence="1" type="ORF">HPB47_011527</name>
</gene>
<evidence type="ECO:0000313" key="2">
    <source>
        <dbReference type="Proteomes" id="UP000805193"/>
    </source>
</evidence>
<name>A0AC60NW24_IXOPE</name>
<comment type="caution">
    <text evidence="1">The sequence shown here is derived from an EMBL/GenBank/DDBJ whole genome shotgun (WGS) entry which is preliminary data.</text>
</comment>
<sequence>MSWSSSRVESPRSVVLRESTDPQILRFCDRRRSRRNQPPAAPPERQTYGQSAVGSYDSPVVNWRPKDADEIDPGPPDRHAAKAETYIKAATRWLSGLFGKYEKEASNLTGS</sequence>
<keyword evidence="2" id="KW-1185">Reference proteome</keyword>
<dbReference type="EMBL" id="JABSTQ010011438">
    <property type="protein sequence ID" value="KAG0411345.1"/>
    <property type="molecule type" value="Genomic_DNA"/>
</dbReference>
<dbReference type="Proteomes" id="UP000805193">
    <property type="component" value="Unassembled WGS sequence"/>
</dbReference>